<comment type="caution">
    <text evidence="2">The sequence shown here is derived from an EMBL/GenBank/DDBJ whole genome shotgun (WGS) entry which is preliminary data.</text>
</comment>
<dbReference type="InterPro" id="IPR021109">
    <property type="entry name" value="Peptidase_aspartic_dom_sf"/>
</dbReference>
<gene>
    <name evidence="2" type="ORF">J5N97_024828</name>
</gene>
<accession>A0A9D5C7E5</accession>
<keyword evidence="3" id="KW-1185">Reference proteome</keyword>
<sequence>MENLTMEQVQYLNNNQGQSGGQYRAYAPKWNHPGLAYGNPSGGQYPPGFQHPPKPQERKLSLDEMVLKMVQENQTAIPSLRVTVSLENQMGPMARTLSERPLGSLPSNTETNPREQCKAITLRSGKEIESRLRATKEEFKWKGCTRQLPRKRKGAKKKPHSFLHIIQRKKLEEVGAVTLNAQCLAVLQHDLPKKLKDPGSFVVPCTFGEGITKKALADSGASINVMPYSSYMKLGLDDPKPTGMTIQPRTAQ</sequence>
<dbReference type="AlphaFoldDB" id="A0A9D5C7E5"/>
<reference evidence="2" key="1">
    <citation type="submission" date="2021-03" db="EMBL/GenBank/DDBJ databases">
        <authorList>
            <person name="Li Z."/>
            <person name="Yang C."/>
        </authorList>
    </citation>
    <scope>NUCLEOTIDE SEQUENCE</scope>
    <source>
        <strain evidence="2">Dzin_1.0</strain>
        <tissue evidence="2">Leaf</tissue>
    </source>
</reference>
<dbReference type="EMBL" id="JAGGNH010000007">
    <property type="protein sequence ID" value="KAJ0967911.1"/>
    <property type="molecule type" value="Genomic_DNA"/>
</dbReference>
<feature type="region of interest" description="Disordered" evidence="1">
    <location>
        <begin position="34"/>
        <end position="55"/>
    </location>
</feature>
<evidence type="ECO:0000256" key="1">
    <source>
        <dbReference type="SAM" id="MobiDB-lite"/>
    </source>
</evidence>
<dbReference type="Gene3D" id="2.40.70.10">
    <property type="entry name" value="Acid Proteases"/>
    <property type="match status" value="1"/>
</dbReference>
<dbReference type="PANTHER" id="PTHR33067:SF9">
    <property type="entry name" value="RNA-DIRECTED DNA POLYMERASE"/>
    <property type="match status" value="1"/>
</dbReference>
<name>A0A9D5C7E5_9LILI</name>
<protein>
    <submittedName>
        <fullName evidence="2">Uncharacterized protein</fullName>
    </submittedName>
</protein>
<proteinExistence type="predicted"/>
<organism evidence="2 3">
    <name type="scientific">Dioscorea zingiberensis</name>
    <dbReference type="NCBI Taxonomy" id="325984"/>
    <lineage>
        <taxon>Eukaryota</taxon>
        <taxon>Viridiplantae</taxon>
        <taxon>Streptophyta</taxon>
        <taxon>Embryophyta</taxon>
        <taxon>Tracheophyta</taxon>
        <taxon>Spermatophyta</taxon>
        <taxon>Magnoliopsida</taxon>
        <taxon>Liliopsida</taxon>
        <taxon>Dioscoreales</taxon>
        <taxon>Dioscoreaceae</taxon>
        <taxon>Dioscorea</taxon>
    </lineage>
</organism>
<evidence type="ECO:0000313" key="3">
    <source>
        <dbReference type="Proteomes" id="UP001085076"/>
    </source>
</evidence>
<evidence type="ECO:0000313" key="2">
    <source>
        <dbReference type="EMBL" id="KAJ0967911.1"/>
    </source>
</evidence>
<reference evidence="2" key="2">
    <citation type="journal article" date="2022" name="Hortic Res">
        <title>The genome of Dioscorea zingiberensis sheds light on the biosynthesis, origin and evolution of the medicinally important diosgenin saponins.</title>
        <authorList>
            <person name="Li Y."/>
            <person name="Tan C."/>
            <person name="Li Z."/>
            <person name="Guo J."/>
            <person name="Li S."/>
            <person name="Chen X."/>
            <person name="Wang C."/>
            <person name="Dai X."/>
            <person name="Yang H."/>
            <person name="Song W."/>
            <person name="Hou L."/>
            <person name="Xu J."/>
            <person name="Tong Z."/>
            <person name="Xu A."/>
            <person name="Yuan X."/>
            <person name="Wang W."/>
            <person name="Yang Q."/>
            <person name="Chen L."/>
            <person name="Sun Z."/>
            <person name="Wang K."/>
            <person name="Pan B."/>
            <person name="Chen J."/>
            <person name="Bao Y."/>
            <person name="Liu F."/>
            <person name="Qi X."/>
            <person name="Gang D.R."/>
            <person name="Wen J."/>
            <person name="Li J."/>
        </authorList>
    </citation>
    <scope>NUCLEOTIDE SEQUENCE</scope>
    <source>
        <strain evidence="2">Dzin_1.0</strain>
    </source>
</reference>
<dbReference type="Proteomes" id="UP001085076">
    <property type="component" value="Miscellaneous, Linkage group lg07"/>
</dbReference>
<dbReference type="PANTHER" id="PTHR33067">
    <property type="entry name" value="RNA-DIRECTED DNA POLYMERASE-RELATED"/>
    <property type="match status" value="1"/>
</dbReference>
<dbReference type="OrthoDB" id="674712at2759"/>